<dbReference type="EMBL" id="EQ974091">
    <property type="protein sequence ID" value="EEF33982.1"/>
    <property type="molecule type" value="Genomic_DNA"/>
</dbReference>
<feature type="compositionally biased region" description="Basic and acidic residues" evidence="1">
    <location>
        <begin position="1"/>
        <end position="20"/>
    </location>
</feature>
<keyword evidence="3" id="KW-1185">Reference proteome</keyword>
<dbReference type="InParanoid" id="B9SQX0"/>
<sequence>MGANRKDEVDQAMKQRDKVEGTTAGHPFTKSKKPSCKDAKKDNIRVSAMLFISEYKHVKPEKGLISSSSTASSKAKAPRVSSSYVDGIDLPPIGMKILNLKRTNIGKGMIKQ</sequence>
<gene>
    <name evidence="2" type="ORF">RCOM_1405170</name>
</gene>
<protein>
    <submittedName>
        <fullName evidence="2">Uncharacterized protein</fullName>
    </submittedName>
</protein>
<organism evidence="2 3">
    <name type="scientific">Ricinus communis</name>
    <name type="common">Castor bean</name>
    <dbReference type="NCBI Taxonomy" id="3988"/>
    <lineage>
        <taxon>Eukaryota</taxon>
        <taxon>Viridiplantae</taxon>
        <taxon>Streptophyta</taxon>
        <taxon>Embryophyta</taxon>
        <taxon>Tracheophyta</taxon>
        <taxon>Spermatophyta</taxon>
        <taxon>Magnoliopsida</taxon>
        <taxon>eudicotyledons</taxon>
        <taxon>Gunneridae</taxon>
        <taxon>Pentapetalae</taxon>
        <taxon>rosids</taxon>
        <taxon>fabids</taxon>
        <taxon>Malpighiales</taxon>
        <taxon>Euphorbiaceae</taxon>
        <taxon>Acalyphoideae</taxon>
        <taxon>Acalypheae</taxon>
        <taxon>Ricinus</taxon>
    </lineage>
</organism>
<dbReference type="AlphaFoldDB" id="B9SQX0"/>
<evidence type="ECO:0000313" key="3">
    <source>
        <dbReference type="Proteomes" id="UP000008311"/>
    </source>
</evidence>
<accession>B9SQX0</accession>
<feature type="compositionally biased region" description="Low complexity" evidence="1">
    <location>
        <begin position="66"/>
        <end position="75"/>
    </location>
</feature>
<reference evidence="3" key="1">
    <citation type="journal article" date="2010" name="Nat. Biotechnol.">
        <title>Draft genome sequence of the oilseed species Ricinus communis.</title>
        <authorList>
            <person name="Chan A.P."/>
            <person name="Crabtree J."/>
            <person name="Zhao Q."/>
            <person name="Lorenzi H."/>
            <person name="Orvis J."/>
            <person name="Puiu D."/>
            <person name="Melake-Berhan A."/>
            <person name="Jones K.M."/>
            <person name="Redman J."/>
            <person name="Chen G."/>
            <person name="Cahoon E.B."/>
            <person name="Gedil M."/>
            <person name="Stanke M."/>
            <person name="Haas B.J."/>
            <person name="Wortman J.R."/>
            <person name="Fraser-Liggett C.M."/>
            <person name="Ravel J."/>
            <person name="Rabinowicz P.D."/>
        </authorList>
    </citation>
    <scope>NUCLEOTIDE SEQUENCE [LARGE SCALE GENOMIC DNA]</scope>
    <source>
        <strain evidence="3">cv. Hale</strain>
    </source>
</reference>
<evidence type="ECO:0000256" key="1">
    <source>
        <dbReference type="SAM" id="MobiDB-lite"/>
    </source>
</evidence>
<feature type="region of interest" description="Disordered" evidence="1">
    <location>
        <begin position="1"/>
        <end position="39"/>
    </location>
</feature>
<dbReference type="Proteomes" id="UP000008311">
    <property type="component" value="Unassembled WGS sequence"/>
</dbReference>
<evidence type="ECO:0000313" key="2">
    <source>
        <dbReference type="EMBL" id="EEF33982.1"/>
    </source>
</evidence>
<name>B9SQX0_RICCO</name>
<feature type="region of interest" description="Disordered" evidence="1">
    <location>
        <begin position="62"/>
        <end position="81"/>
    </location>
</feature>
<proteinExistence type="predicted"/>